<dbReference type="CDD" id="cd18799">
    <property type="entry name" value="SF2_C_EcoAI-like"/>
    <property type="match status" value="1"/>
</dbReference>
<dbReference type="RefSeq" id="WP_067558384.1">
    <property type="nucleotide sequence ID" value="NZ_CP011391.1"/>
</dbReference>
<dbReference type="InterPro" id="IPR013670">
    <property type="entry name" value="EcoEI_R_C_dom"/>
</dbReference>
<organism evidence="3 4">
    <name type="scientific">Faecalibaculum rodentium</name>
    <dbReference type="NCBI Taxonomy" id="1702221"/>
    <lineage>
        <taxon>Bacteria</taxon>
        <taxon>Bacillati</taxon>
        <taxon>Bacillota</taxon>
        <taxon>Erysipelotrichia</taxon>
        <taxon>Erysipelotrichales</taxon>
        <taxon>Erysipelotrichaceae</taxon>
        <taxon>Faecalibaculum</taxon>
    </lineage>
</organism>
<reference evidence="3 4" key="1">
    <citation type="journal article" date="2016" name="Gut Pathog.">
        <title>Whole genome sequencing of "Faecalibaculum rodentium" ALO17, isolated from C57BL/6J laboratory mouse feces.</title>
        <authorList>
            <person name="Lim S."/>
            <person name="Chang D.H."/>
            <person name="Ahn S."/>
            <person name="Kim B.C."/>
        </authorList>
    </citation>
    <scope>NUCLEOTIDE SEQUENCE [LARGE SCALE GENOMIC DNA]</scope>
    <source>
        <strain evidence="3 4">Alo17</strain>
    </source>
</reference>
<dbReference type="Pfam" id="PF04851">
    <property type="entry name" value="ResIII"/>
    <property type="match status" value="1"/>
</dbReference>
<dbReference type="Gene3D" id="3.90.1570.30">
    <property type="match status" value="1"/>
</dbReference>
<evidence type="ECO:0000313" key="3">
    <source>
        <dbReference type="EMBL" id="AMK55115.1"/>
    </source>
</evidence>
<dbReference type="STRING" id="1702221.AALO17_19810"/>
<dbReference type="SMART" id="SM00487">
    <property type="entry name" value="DEXDc"/>
    <property type="match status" value="1"/>
</dbReference>
<dbReference type="PROSITE" id="PS51192">
    <property type="entry name" value="HELICASE_ATP_BIND_1"/>
    <property type="match status" value="1"/>
</dbReference>
<dbReference type="GO" id="GO:0009307">
    <property type="term" value="P:DNA restriction-modification system"/>
    <property type="evidence" value="ECO:0007669"/>
    <property type="project" value="UniProtKB-KW"/>
</dbReference>
<dbReference type="KEGG" id="fro:AALO17_19810"/>
<proteinExistence type="predicted"/>
<feature type="region of interest" description="Disordered" evidence="1">
    <location>
        <begin position="149"/>
        <end position="181"/>
    </location>
</feature>
<accession>A0A140DWT8</accession>
<feature type="domain" description="Helicase ATP-binding" evidence="2">
    <location>
        <begin position="341"/>
        <end position="500"/>
    </location>
</feature>
<dbReference type="SUPFAM" id="SSF52540">
    <property type="entry name" value="P-loop containing nucleoside triphosphate hydrolases"/>
    <property type="match status" value="2"/>
</dbReference>
<dbReference type="InterPro" id="IPR007409">
    <property type="entry name" value="Restrct_endonuc_type1_HsdR_N"/>
</dbReference>
<dbReference type="AlphaFoldDB" id="A0A140DWT8"/>
<dbReference type="Pfam" id="PF04313">
    <property type="entry name" value="HSDR_N"/>
    <property type="match status" value="1"/>
</dbReference>
<dbReference type="REBASE" id="139408">
    <property type="entry name" value="Fro17ORF19800P"/>
</dbReference>
<dbReference type="InterPro" id="IPR050742">
    <property type="entry name" value="Helicase_Restrict-Modif_Enz"/>
</dbReference>
<dbReference type="GO" id="GO:0005524">
    <property type="term" value="F:ATP binding"/>
    <property type="evidence" value="ECO:0007669"/>
    <property type="project" value="UniProtKB-KW"/>
</dbReference>
<dbReference type="GeneID" id="78478585"/>
<dbReference type="OrthoDB" id="9758243at2"/>
<dbReference type="PATRIC" id="fig|1702221.3.peg.1928"/>
<protein>
    <submittedName>
        <fullName evidence="3">Type III restriction protein</fullName>
        <ecNumber evidence="3">3.1.21.3</ecNumber>
    </submittedName>
</protein>
<evidence type="ECO:0000313" key="4">
    <source>
        <dbReference type="Proteomes" id="UP000069771"/>
    </source>
</evidence>
<evidence type="ECO:0000259" key="2">
    <source>
        <dbReference type="PROSITE" id="PS51192"/>
    </source>
</evidence>
<dbReference type="EMBL" id="CP011391">
    <property type="protein sequence ID" value="AMK55115.1"/>
    <property type="molecule type" value="Genomic_DNA"/>
</dbReference>
<name>A0A140DWT8_9FIRM</name>
<dbReference type="Pfam" id="PF08463">
    <property type="entry name" value="EcoEI_R_C"/>
    <property type="match status" value="1"/>
</dbReference>
<dbReference type="PANTHER" id="PTHR47396:SF1">
    <property type="entry name" value="ATP-DEPENDENT HELICASE IRC3-RELATED"/>
    <property type="match status" value="1"/>
</dbReference>
<dbReference type="Gene3D" id="3.40.50.300">
    <property type="entry name" value="P-loop containing nucleotide triphosphate hydrolases"/>
    <property type="match status" value="2"/>
</dbReference>
<feature type="compositionally biased region" description="Basic and acidic residues" evidence="1">
    <location>
        <begin position="152"/>
        <end position="181"/>
    </location>
</feature>
<sequence>MWNFDYLKQEPAYRGFTDPAIAAQKVYFIDPSSSLINIRKAVEQGLRFIYRQEDIPTGEKDNLISLLRNRELGSILPDGMIYDLDIIRMLGNQAVHTDKTVEKKRVLQAFLALFEFLDWIAYSYSRADNDVWDPDRRFNVDLLMQSPGSVSRTREPVKTEAKSEEPPKLPDLQNRKKEDYPLAPKEAETRKLYIDLMLENAGWKKDTNWLEEVPVSPMPTKSGKGNADYVLYGQDGKPLAILEAKKTTADLAKGRQQAALYADALEKQYGHRPVIFLSNGVETRIVDGEYPERKIADVYSPRDLDKLFNLRSRKQHLTPAHSSDRIAGRYYQKQAITAVCELLERKKRKALLVMATGSGKTRTAAALIDWLVQKSWVRNVLFLADRKMLVSQAKAAMEANLPDLSVTNLCEDKSNPDARIVVSTYQTIMNCVDTTSDTSGRIFTPGHFDLIVCDEVHRSIYNKYRDIFNYFDAPMVGLTATPKEEVDRNTYQLFELNDGNPTFAYSLEDGVKDHYLVSYETVETGTKFIQEGIHFDDLTEAEQEDYEERFADENGILPEKIDSTELNKTLFNRDTIRKVLGLLMEHGLHVDCGSRLGKTIIFARNHDHAEKILEVFHQEYPELGNDFAQIIDFQAYDPETLKRSFADPDKMPQIAISVDMLDTGVDVPSVLNLVFFKKVLSRTKFWQMIGRGTRLCEGLIDGKNKQKFLIFDFLNNFEFFRTNPHPAEPSGTVSVQSIIFATLFRMTWRLQAEKFQTPEFKTLRNALIARLSAQVQELNRSAFNVHQHLDLVDWYRNPDHYRKLKLADVNQVKKELAPLIQPPKDELTAVRFDSLMYGMELDVLNDGNGGRGLRDLKKKVASLLQDSLDIPEVANQKKLLEKCVDDQYLASLSIWDMEEIRKGLRYLMKYIVKDEVRIYETDYRDTLQDMEIRQPSLPSLELDTYKERMRKYIKAHENEGCILKLKENQPFTYRDYQELQKALWEEAGTKADYEAEYADRPLGEFVRSITGLDQKAAKEIFARYIDEAELDSEQIEFVNEIIDYLVRNGTMNMQVLQQSPFTDRGGIFALFGKEQGKWMKIKKGIEEVNSRAKPFDA</sequence>
<evidence type="ECO:0000256" key="1">
    <source>
        <dbReference type="SAM" id="MobiDB-lite"/>
    </source>
</evidence>
<gene>
    <name evidence="3" type="ORF">AALO17_19810</name>
</gene>
<dbReference type="GO" id="GO:0009035">
    <property type="term" value="F:type I site-specific deoxyribonuclease activity"/>
    <property type="evidence" value="ECO:0007669"/>
    <property type="project" value="UniProtKB-EC"/>
</dbReference>
<dbReference type="Proteomes" id="UP000069771">
    <property type="component" value="Chromosome"/>
</dbReference>
<dbReference type="CDD" id="cd18032">
    <property type="entry name" value="DEXHc_RE_I_III_res"/>
    <property type="match status" value="1"/>
</dbReference>
<dbReference type="GO" id="GO:0005829">
    <property type="term" value="C:cytosol"/>
    <property type="evidence" value="ECO:0007669"/>
    <property type="project" value="TreeGrafter"/>
</dbReference>
<dbReference type="InterPro" id="IPR006935">
    <property type="entry name" value="Helicase/UvrB_N"/>
</dbReference>
<dbReference type="PANTHER" id="PTHR47396">
    <property type="entry name" value="TYPE I RESTRICTION ENZYME ECOKI R PROTEIN"/>
    <property type="match status" value="1"/>
</dbReference>
<keyword evidence="3" id="KW-0378">Hydrolase</keyword>
<keyword evidence="4" id="KW-1185">Reference proteome</keyword>
<dbReference type="InterPro" id="IPR027417">
    <property type="entry name" value="P-loop_NTPase"/>
</dbReference>
<dbReference type="InterPro" id="IPR014001">
    <property type="entry name" value="Helicase_ATP-bd"/>
</dbReference>
<dbReference type="GO" id="GO:0003677">
    <property type="term" value="F:DNA binding"/>
    <property type="evidence" value="ECO:0007669"/>
    <property type="project" value="UniProtKB-KW"/>
</dbReference>
<dbReference type="EC" id="3.1.21.3" evidence="3"/>